<sequence length="182" mass="20638">MKPSAPLTCDECGHTMYAKKSLAGLQFFAHAPGAPTRALALEWIAHHLLKLELATAARDAGAHAELQAPKPHGTWRADVLVTEPDGAWKTALEAQLAPITEADITARTERMRVLPRPGITRRRQPSRRMIGLFTSWNRENDSVWPFFLKRGYPWRWPAWRPASESCQYFQATWARSKPEVKQ</sequence>
<evidence type="ECO:0000313" key="2">
    <source>
        <dbReference type="EMBL" id="WND15965.1"/>
    </source>
</evidence>
<protein>
    <recommendedName>
        <fullName evidence="1">Competence protein CoiA nuclease-like domain-containing protein</fullName>
    </recommendedName>
</protein>
<evidence type="ECO:0000259" key="1">
    <source>
        <dbReference type="Pfam" id="PF06054"/>
    </source>
</evidence>
<name>A0ABY9U0U3_STRVL</name>
<dbReference type="Proteomes" id="UP001249394">
    <property type="component" value="Chromosome"/>
</dbReference>
<organism evidence="2 3">
    <name type="scientific">Streptomyces violaceus</name>
    <name type="common">Streptomyces venezuelae</name>
    <dbReference type="NCBI Taxonomy" id="1936"/>
    <lineage>
        <taxon>Bacteria</taxon>
        <taxon>Bacillati</taxon>
        <taxon>Actinomycetota</taxon>
        <taxon>Actinomycetes</taxon>
        <taxon>Kitasatosporales</taxon>
        <taxon>Streptomycetaceae</taxon>
        <taxon>Streptomyces</taxon>
    </lineage>
</organism>
<gene>
    <name evidence="2" type="ORF">RI060_00695</name>
</gene>
<proteinExistence type="predicted"/>
<reference evidence="2 3" key="1">
    <citation type="submission" date="2023-09" db="EMBL/GenBank/DDBJ databases">
        <title>The genome sequence of Streptomyces anthocyanicus.</title>
        <authorList>
            <person name="Mo P."/>
        </authorList>
    </citation>
    <scope>NUCLEOTIDE SEQUENCE [LARGE SCALE GENOMIC DNA]</scope>
    <source>
        <strain evidence="2 3">JCM 4387</strain>
    </source>
</reference>
<dbReference type="Pfam" id="PF06054">
    <property type="entry name" value="CoiA_nuc"/>
    <property type="match status" value="1"/>
</dbReference>
<keyword evidence="3" id="KW-1185">Reference proteome</keyword>
<dbReference type="InterPro" id="IPR010330">
    <property type="entry name" value="CoiA_nuc"/>
</dbReference>
<accession>A0ABY9U0U3</accession>
<dbReference type="EMBL" id="CP134213">
    <property type="protein sequence ID" value="WND15965.1"/>
    <property type="molecule type" value="Genomic_DNA"/>
</dbReference>
<evidence type="ECO:0000313" key="3">
    <source>
        <dbReference type="Proteomes" id="UP001249394"/>
    </source>
</evidence>
<feature type="domain" description="Competence protein CoiA nuclease-like" evidence="1">
    <location>
        <begin position="45"/>
        <end position="110"/>
    </location>
</feature>